<dbReference type="EMBL" id="EQ974202">
    <property type="protein sequence ID" value="EEF32006.1"/>
    <property type="molecule type" value="Genomic_DNA"/>
</dbReference>
<dbReference type="InterPro" id="IPR036163">
    <property type="entry name" value="HMA_dom_sf"/>
</dbReference>
<protein>
    <submittedName>
        <fullName evidence="3">Copper ion binding protein, putative</fullName>
    </submittedName>
</protein>
<dbReference type="KEGG" id="rcu:8287225"/>
<dbReference type="Proteomes" id="UP000008311">
    <property type="component" value="Unassembled WGS sequence"/>
</dbReference>
<dbReference type="CDD" id="cd00371">
    <property type="entry name" value="HMA"/>
    <property type="match status" value="1"/>
</dbReference>
<organism evidence="3 4">
    <name type="scientific">Ricinus communis</name>
    <name type="common">Castor bean</name>
    <dbReference type="NCBI Taxonomy" id="3988"/>
    <lineage>
        <taxon>Eukaryota</taxon>
        <taxon>Viridiplantae</taxon>
        <taxon>Streptophyta</taxon>
        <taxon>Embryophyta</taxon>
        <taxon>Tracheophyta</taxon>
        <taxon>Spermatophyta</taxon>
        <taxon>Magnoliopsida</taxon>
        <taxon>eudicotyledons</taxon>
        <taxon>Gunneridae</taxon>
        <taxon>Pentapetalae</taxon>
        <taxon>rosids</taxon>
        <taxon>fabids</taxon>
        <taxon>Malpighiales</taxon>
        <taxon>Euphorbiaceae</taxon>
        <taxon>Acalyphoideae</taxon>
        <taxon>Acalypheae</taxon>
        <taxon>Ricinus</taxon>
    </lineage>
</organism>
<accession>B9SWK4</accession>
<keyword evidence="1" id="KW-0479">Metal-binding</keyword>
<dbReference type="InParanoid" id="B9SWK4"/>
<sequence>MEIVELKVRLHCKACEKAVRRTLCKIKGVRCVEIENISNKVTVLGYMDRKVVVKAIWKTGQRAELLPSSHHLEAPSPRLPAGFRCFIPKCGI</sequence>
<dbReference type="STRING" id="3988.B9SWK4"/>
<dbReference type="GO" id="GO:0046872">
    <property type="term" value="F:metal ion binding"/>
    <property type="evidence" value="ECO:0007669"/>
    <property type="project" value="UniProtKB-KW"/>
</dbReference>
<gene>
    <name evidence="3" type="ORF">RCOM_0771550</name>
</gene>
<evidence type="ECO:0000259" key="2">
    <source>
        <dbReference type="PROSITE" id="PS50846"/>
    </source>
</evidence>
<dbReference type="eggNOG" id="KOG1603">
    <property type="taxonomic scope" value="Eukaryota"/>
</dbReference>
<keyword evidence="4" id="KW-1185">Reference proteome</keyword>
<proteinExistence type="predicted"/>
<dbReference type="PANTHER" id="PTHR22814:SF290">
    <property type="entry name" value="HMA DOMAIN-CONTAINING PROTEIN"/>
    <property type="match status" value="1"/>
</dbReference>
<dbReference type="OMA" id="TVLGYMD"/>
<dbReference type="AlphaFoldDB" id="B9SWK4"/>
<evidence type="ECO:0000256" key="1">
    <source>
        <dbReference type="ARBA" id="ARBA00022723"/>
    </source>
</evidence>
<dbReference type="Pfam" id="PF00403">
    <property type="entry name" value="HMA"/>
    <property type="match status" value="1"/>
</dbReference>
<evidence type="ECO:0000313" key="3">
    <source>
        <dbReference type="EMBL" id="EEF32006.1"/>
    </source>
</evidence>
<dbReference type="InterPro" id="IPR006121">
    <property type="entry name" value="HMA_dom"/>
</dbReference>
<dbReference type="SUPFAM" id="SSF55008">
    <property type="entry name" value="HMA, heavy metal-associated domain"/>
    <property type="match status" value="1"/>
</dbReference>
<dbReference type="Gene3D" id="3.30.70.100">
    <property type="match status" value="1"/>
</dbReference>
<dbReference type="OrthoDB" id="1927097at2759"/>
<feature type="domain" description="HMA" evidence="2">
    <location>
        <begin position="1"/>
        <end position="64"/>
    </location>
</feature>
<evidence type="ECO:0000313" key="4">
    <source>
        <dbReference type="Proteomes" id="UP000008311"/>
    </source>
</evidence>
<reference evidence="4" key="1">
    <citation type="journal article" date="2010" name="Nat. Biotechnol.">
        <title>Draft genome sequence of the oilseed species Ricinus communis.</title>
        <authorList>
            <person name="Chan A.P."/>
            <person name="Crabtree J."/>
            <person name="Zhao Q."/>
            <person name="Lorenzi H."/>
            <person name="Orvis J."/>
            <person name="Puiu D."/>
            <person name="Melake-Berhan A."/>
            <person name="Jones K.M."/>
            <person name="Redman J."/>
            <person name="Chen G."/>
            <person name="Cahoon E.B."/>
            <person name="Gedil M."/>
            <person name="Stanke M."/>
            <person name="Haas B.J."/>
            <person name="Wortman J.R."/>
            <person name="Fraser-Liggett C.M."/>
            <person name="Ravel J."/>
            <person name="Rabinowicz P.D."/>
        </authorList>
    </citation>
    <scope>NUCLEOTIDE SEQUENCE [LARGE SCALE GENOMIC DNA]</scope>
    <source>
        <strain evidence="4">cv. Hale</strain>
    </source>
</reference>
<dbReference type="PROSITE" id="PS50846">
    <property type="entry name" value="HMA_2"/>
    <property type="match status" value="1"/>
</dbReference>
<dbReference type="PANTHER" id="PTHR22814">
    <property type="entry name" value="COPPER TRANSPORT PROTEIN ATOX1-RELATED"/>
    <property type="match status" value="1"/>
</dbReference>
<name>B9SWK4_RICCO</name>